<protein>
    <submittedName>
        <fullName evidence="3">DUF695 domain-containing protein</fullName>
    </submittedName>
</protein>
<dbReference type="Gene3D" id="3.30.70.970">
    <property type="entry name" value="RraB-like"/>
    <property type="match status" value="1"/>
</dbReference>
<gene>
    <name evidence="3" type="ORF">EHS13_13520</name>
</gene>
<dbReference type="Pfam" id="PF06877">
    <property type="entry name" value="RraB"/>
    <property type="match status" value="1"/>
</dbReference>
<dbReference type="Pfam" id="PF05117">
    <property type="entry name" value="DUF695"/>
    <property type="match status" value="1"/>
</dbReference>
<dbReference type="EMBL" id="CP034235">
    <property type="protein sequence ID" value="QGQ95822.1"/>
    <property type="molecule type" value="Genomic_DNA"/>
</dbReference>
<feature type="domain" description="Regulator of ribonuclease activity B" evidence="2">
    <location>
        <begin position="146"/>
        <end position="260"/>
    </location>
</feature>
<feature type="domain" description="DUF695" evidence="1">
    <location>
        <begin position="3"/>
        <end position="136"/>
    </location>
</feature>
<dbReference type="RefSeq" id="WP_155700859.1">
    <property type="nucleotide sequence ID" value="NZ_CP034235.1"/>
</dbReference>
<dbReference type="SUPFAM" id="SSF89946">
    <property type="entry name" value="Hypothetical protein VC0424"/>
    <property type="match status" value="1"/>
</dbReference>
<dbReference type="KEGG" id="ppsc:EHS13_13520"/>
<evidence type="ECO:0000313" key="3">
    <source>
        <dbReference type="EMBL" id="QGQ95822.1"/>
    </source>
</evidence>
<evidence type="ECO:0000313" key="4">
    <source>
        <dbReference type="Proteomes" id="UP000426246"/>
    </source>
</evidence>
<name>A0A6B8RJR0_9BACL</name>
<organism evidence="3 4">
    <name type="scientific">Paenibacillus psychroresistens</name>
    <dbReference type="NCBI Taxonomy" id="1778678"/>
    <lineage>
        <taxon>Bacteria</taxon>
        <taxon>Bacillati</taxon>
        <taxon>Bacillota</taxon>
        <taxon>Bacilli</taxon>
        <taxon>Bacillales</taxon>
        <taxon>Paenibacillaceae</taxon>
        <taxon>Paenibacillus</taxon>
    </lineage>
</organism>
<proteinExistence type="predicted"/>
<dbReference type="OrthoDB" id="7839302at2"/>
<evidence type="ECO:0000259" key="1">
    <source>
        <dbReference type="Pfam" id="PF05117"/>
    </source>
</evidence>
<keyword evidence="4" id="KW-1185">Reference proteome</keyword>
<dbReference type="InterPro" id="IPR016097">
    <property type="entry name" value="DUF695"/>
</dbReference>
<dbReference type="Proteomes" id="UP000426246">
    <property type="component" value="Chromosome"/>
</dbReference>
<evidence type="ECO:0000259" key="2">
    <source>
        <dbReference type="Pfam" id="PF06877"/>
    </source>
</evidence>
<dbReference type="InterPro" id="IPR036701">
    <property type="entry name" value="RraB-like_sf"/>
</dbReference>
<reference evidence="4" key="1">
    <citation type="submission" date="2018-11" db="EMBL/GenBank/DDBJ databases">
        <title>Complete genome sequence of Paenibacillus sp. ML311-T8.</title>
        <authorList>
            <person name="Nam Y.-D."/>
            <person name="Kang J."/>
            <person name="Chung W.-H."/>
            <person name="Park Y.S."/>
        </authorList>
    </citation>
    <scope>NUCLEOTIDE SEQUENCE [LARGE SCALE GENOMIC DNA]</scope>
    <source>
        <strain evidence="4">ML311-T8</strain>
    </source>
</reference>
<sequence>MSDHWDIYFCYYEDKFASVVLDMDIWREIDKNNYSHPLFLRTIVKSPAENGLPINDEAELLNDIEDLIIAEIKDLGYNIGRITCDGNRDVFFYFKEPSLELLLTLAKKHYSQHDYEFKVTTVKEDSPWEFYFEYIYPNKYQVQHIGNRKVVDSLRESGDPLEKPRRIDHWININNLKDKKSIIKKLINLGFIIEPKDKPSLLKKVTNLGLKMVSKNKNNDEKYLQFYRTDLSDFHSINDITDLLVNLLEDYDAELDGWETLALK</sequence>
<dbReference type="AlphaFoldDB" id="A0A6B8RJR0"/>
<accession>A0A6B8RJR0</accession>
<dbReference type="InterPro" id="IPR009671">
    <property type="entry name" value="RraB_dom"/>
</dbReference>